<protein>
    <submittedName>
        <fullName evidence="3">Glutamate synthase (NADPH), homotetrameric</fullName>
    </submittedName>
</protein>
<gene>
    <name evidence="3" type="ORF">A2008_14000</name>
</gene>
<dbReference type="InterPro" id="IPR028261">
    <property type="entry name" value="DPD_II"/>
</dbReference>
<dbReference type="InterPro" id="IPR023753">
    <property type="entry name" value="FAD/NAD-binding_dom"/>
</dbReference>
<feature type="domain" description="FAD-binding FR-type" evidence="2">
    <location>
        <begin position="1"/>
        <end position="95"/>
    </location>
</feature>
<dbReference type="InterPro" id="IPR039261">
    <property type="entry name" value="FNR_nucleotide-bd"/>
</dbReference>
<dbReference type="InterPro" id="IPR006004">
    <property type="entry name" value="SudA-like"/>
</dbReference>
<dbReference type="Proteomes" id="UP000178735">
    <property type="component" value="Unassembled WGS sequence"/>
</dbReference>
<proteinExistence type="predicted"/>
<dbReference type="Gene3D" id="3.50.50.60">
    <property type="entry name" value="FAD/NAD(P)-binding domain"/>
    <property type="match status" value="2"/>
</dbReference>
<dbReference type="InterPro" id="IPR017938">
    <property type="entry name" value="Riboflavin_synthase-like_b-brl"/>
</dbReference>
<feature type="region of interest" description="Disordered" evidence="1">
    <location>
        <begin position="303"/>
        <end position="325"/>
    </location>
</feature>
<dbReference type="AlphaFoldDB" id="A0A1F7WRR2"/>
<dbReference type="STRING" id="1817813.A2008_14000"/>
<dbReference type="EMBL" id="MGFH01000113">
    <property type="protein sequence ID" value="OGM05483.1"/>
    <property type="molecule type" value="Genomic_DNA"/>
</dbReference>
<evidence type="ECO:0000259" key="2">
    <source>
        <dbReference type="PROSITE" id="PS51384"/>
    </source>
</evidence>
<dbReference type="PANTHER" id="PTHR42783">
    <property type="entry name" value="GLUTAMATE SYNTHASE [NADPH] SMALL CHAIN"/>
    <property type="match status" value="1"/>
</dbReference>
<comment type="caution">
    <text evidence="3">The sequence shown here is derived from an EMBL/GenBank/DDBJ whole genome shotgun (WGS) entry which is preliminary data.</text>
</comment>
<dbReference type="PRINTS" id="PR00368">
    <property type="entry name" value="FADPNR"/>
</dbReference>
<dbReference type="Pfam" id="PF07992">
    <property type="entry name" value="Pyr_redox_2"/>
    <property type="match status" value="1"/>
</dbReference>
<dbReference type="Pfam" id="PF14691">
    <property type="entry name" value="Fer4_20"/>
    <property type="match status" value="1"/>
</dbReference>
<dbReference type="GO" id="GO:0016491">
    <property type="term" value="F:oxidoreductase activity"/>
    <property type="evidence" value="ECO:0007669"/>
    <property type="project" value="InterPro"/>
</dbReference>
<dbReference type="SUPFAM" id="SSF52343">
    <property type="entry name" value="Ferredoxin reductase-like, C-terminal NADP-linked domain"/>
    <property type="match status" value="1"/>
</dbReference>
<reference evidence="3 4" key="1">
    <citation type="journal article" date="2016" name="Nat. Commun.">
        <title>Thousands of microbial genomes shed light on interconnected biogeochemical processes in an aquifer system.</title>
        <authorList>
            <person name="Anantharaman K."/>
            <person name="Brown C.T."/>
            <person name="Hug L.A."/>
            <person name="Sharon I."/>
            <person name="Castelle C.J."/>
            <person name="Probst A.J."/>
            <person name="Thomas B.C."/>
            <person name="Singh A."/>
            <person name="Wilkins M.J."/>
            <person name="Karaoz U."/>
            <person name="Brodie E.L."/>
            <person name="Williams K.H."/>
            <person name="Hubbard S.S."/>
            <person name="Banfield J.F."/>
        </authorList>
    </citation>
    <scope>NUCLEOTIDE SEQUENCE [LARGE SCALE GENOMIC DNA]</scope>
</reference>
<dbReference type="PRINTS" id="PR00469">
    <property type="entry name" value="PNDRDTASEII"/>
</dbReference>
<dbReference type="Gene3D" id="3.40.50.80">
    <property type="entry name" value="Nucleotide-binding domain of ferredoxin-NADP reductase (FNR) module"/>
    <property type="match status" value="1"/>
</dbReference>
<dbReference type="InterPro" id="IPR036188">
    <property type="entry name" value="FAD/NAD-bd_sf"/>
</dbReference>
<dbReference type="SUPFAM" id="SSF51971">
    <property type="entry name" value="Nucleotide-binding domain"/>
    <property type="match status" value="1"/>
</dbReference>
<dbReference type="CDD" id="cd06219">
    <property type="entry name" value="DHOD_e_trans_like1"/>
    <property type="match status" value="1"/>
</dbReference>
<dbReference type="PANTHER" id="PTHR42783:SF3">
    <property type="entry name" value="GLUTAMATE SYNTHASE [NADPH] SMALL CHAIN-RELATED"/>
    <property type="match status" value="1"/>
</dbReference>
<dbReference type="NCBIfam" id="TIGR01316">
    <property type="entry name" value="gltA"/>
    <property type="match status" value="1"/>
</dbReference>
<dbReference type="InterPro" id="IPR009051">
    <property type="entry name" value="Helical_ferredxn"/>
</dbReference>
<evidence type="ECO:0000313" key="3">
    <source>
        <dbReference type="EMBL" id="OGM05483.1"/>
    </source>
</evidence>
<dbReference type="Gene3D" id="1.10.1060.10">
    <property type="entry name" value="Alpha-helical ferredoxin"/>
    <property type="match status" value="1"/>
</dbReference>
<organism evidence="3 4">
    <name type="scientific">Candidatus Wallbacteria bacterium GWC2_49_35</name>
    <dbReference type="NCBI Taxonomy" id="1817813"/>
    <lineage>
        <taxon>Bacteria</taxon>
        <taxon>Candidatus Walliibacteriota</taxon>
    </lineage>
</organism>
<dbReference type="InterPro" id="IPR019480">
    <property type="entry name" value="Dihydroorotate_DH_Fe-S-bd"/>
</dbReference>
<evidence type="ECO:0000313" key="4">
    <source>
        <dbReference type="Proteomes" id="UP000178735"/>
    </source>
</evidence>
<accession>A0A1F7WRR2</accession>
<dbReference type="SUPFAM" id="SSF63380">
    <property type="entry name" value="Riboflavin synthase domain-like"/>
    <property type="match status" value="1"/>
</dbReference>
<dbReference type="NCBIfam" id="NF004862">
    <property type="entry name" value="PRK06222.1"/>
    <property type="match status" value="1"/>
</dbReference>
<dbReference type="InterPro" id="IPR017927">
    <property type="entry name" value="FAD-bd_FR_type"/>
</dbReference>
<dbReference type="PROSITE" id="PS51384">
    <property type="entry name" value="FAD_FR"/>
    <property type="match status" value="1"/>
</dbReference>
<dbReference type="SUPFAM" id="SSF46548">
    <property type="entry name" value="alpha-helical ferredoxin"/>
    <property type="match status" value="1"/>
</dbReference>
<evidence type="ECO:0000256" key="1">
    <source>
        <dbReference type="SAM" id="MobiDB-lite"/>
    </source>
</evidence>
<sequence length="777" mass="84681">MYQILKKVQLNENNIEMEIAAPYVTRNAQAGQFIMFRLNDKGERIPLTIYDWSKERGSISIIFQPVGKSTRELAQLKTGEALNDFVGPLGKPTTIKKYGTVVMIGGGLGIAPLYPQARAFKEAGNRVISIIGARTDALLILKDKMAAVSDEIHYATNDGSIGVKGIVTDVLKDLIAKGVKIDHVVGIGPLVMMHAIQKVTKENNLDYTASLNTIMVDGTGMCGACRASVGGKTVFPCVEGPDVSGNLVDFDELLLRNKRFEKEEKDAMDRYEHKEVKAAAAAHTADSCIHGYVHELSKKIAAGEAHAENGDGTRSGKKVPMREQEADVRNKNFDEVSLGYNEEEAVTEAKRCLNCRKPACVAGCPVGINIPEFIKLIEKKEFAAAADSLKNYNSLPAVCGRVCPQETQCEEKCIVGKKNEPVAIGRLERFVADWERENIKEHKIPQITPNGKRIAVIGSGPAGLTCAGELAKMGYGVTIFEAFHVAGGVLVYGIPEFRLPKAIVQKEIDYIQSLGVKIEFNILAGRTLKFDDFTKDGFSAIFVATGAGAPQFMNIPGENANGVYSSNEFLTRINLMRSYMFPKFDTPIFTGKKIAVVGGGNTAMDSARTAKRLPGTEKVYIIYRRSFEEMPARLEERYHAQEEGVEFVMLTNPVEVIKNERGYVSGVKCIKMELGESDASGRRKPVPMPGSEYVIECDTFVVAIGTSANPIIREASPPDIHVNKWGNIIADPETCQTSISYVFAGGDIVIGSATVIEAMGAGKRAARGIDEFVKAQK</sequence>
<dbReference type="GO" id="GO:0051536">
    <property type="term" value="F:iron-sulfur cluster binding"/>
    <property type="evidence" value="ECO:0007669"/>
    <property type="project" value="InterPro"/>
</dbReference>
<dbReference type="Gene3D" id="2.40.30.10">
    <property type="entry name" value="Translation factors"/>
    <property type="match status" value="1"/>
</dbReference>
<dbReference type="Pfam" id="PF10418">
    <property type="entry name" value="DHODB_Fe-S_bind"/>
    <property type="match status" value="1"/>
</dbReference>
<name>A0A1F7WRR2_9BACT</name>